<reference evidence="1 2" key="1">
    <citation type="journal article" date="2011" name="Stand. Genomic Sci.">
        <title>Complete genome sequence of Haliscomenobacter hydrossis type strain (O).</title>
        <authorList>
            <consortium name="US DOE Joint Genome Institute (JGI-PGF)"/>
            <person name="Daligault H."/>
            <person name="Lapidus A."/>
            <person name="Zeytun A."/>
            <person name="Nolan M."/>
            <person name="Lucas S."/>
            <person name="Del Rio T.G."/>
            <person name="Tice H."/>
            <person name="Cheng J.F."/>
            <person name="Tapia R."/>
            <person name="Han C."/>
            <person name="Goodwin L."/>
            <person name="Pitluck S."/>
            <person name="Liolios K."/>
            <person name="Pagani I."/>
            <person name="Ivanova N."/>
            <person name="Huntemann M."/>
            <person name="Mavromatis K."/>
            <person name="Mikhailova N."/>
            <person name="Pati A."/>
            <person name="Chen A."/>
            <person name="Palaniappan K."/>
            <person name="Land M."/>
            <person name="Hauser L."/>
            <person name="Brambilla E.M."/>
            <person name="Rohde M."/>
            <person name="Verbarg S."/>
            <person name="Goker M."/>
            <person name="Bristow J."/>
            <person name="Eisen J.A."/>
            <person name="Markowitz V."/>
            <person name="Hugenholtz P."/>
            <person name="Kyrpides N.C."/>
            <person name="Klenk H.P."/>
            <person name="Woyke T."/>
        </authorList>
    </citation>
    <scope>NUCLEOTIDE SEQUENCE [LARGE SCALE GENOMIC DNA]</scope>
    <source>
        <strain evidence="2">ATCC 27775 / DSM 1100 / LMG 10767 / O</strain>
    </source>
</reference>
<dbReference type="KEGG" id="hhy:Halhy_5817"/>
<dbReference type="EMBL" id="CP002691">
    <property type="protein sequence ID" value="AEE53640.1"/>
    <property type="molecule type" value="Genomic_DNA"/>
</dbReference>
<reference key="2">
    <citation type="submission" date="2011-04" db="EMBL/GenBank/DDBJ databases">
        <title>Complete sequence of chromosome of Haliscomenobacter hydrossis DSM 1100.</title>
        <authorList>
            <consortium name="US DOE Joint Genome Institute (JGI-PGF)"/>
            <person name="Lucas S."/>
            <person name="Han J."/>
            <person name="Lapidus A."/>
            <person name="Bruce D."/>
            <person name="Goodwin L."/>
            <person name="Pitluck S."/>
            <person name="Peters L."/>
            <person name="Kyrpides N."/>
            <person name="Mavromatis K."/>
            <person name="Ivanova N."/>
            <person name="Ovchinnikova G."/>
            <person name="Pagani I."/>
            <person name="Daligault H."/>
            <person name="Detter J.C."/>
            <person name="Han C."/>
            <person name="Land M."/>
            <person name="Hauser L."/>
            <person name="Markowitz V."/>
            <person name="Cheng J.-F."/>
            <person name="Hugenholtz P."/>
            <person name="Woyke T."/>
            <person name="Wu D."/>
            <person name="Verbarg S."/>
            <person name="Frueling A."/>
            <person name="Brambilla E."/>
            <person name="Klenk H.-P."/>
            <person name="Eisen J.A."/>
        </authorList>
    </citation>
    <scope>NUCLEOTIDE SEQUENCE</scope>
    <source>
        <strain>DSM 1100</strain>
    </source>
</reference>
<proteinExistence type="predicted"/>
<sequence>MLKLRSFSGLSILALGVLLSACSIKYHYTQALNAAAQPSASKISTNLTQVAATTPSLQWKKINGEDYVLVSSWKADTKYYKNDPTTGVYNTSKYPIWVTAAPDLQNWLATQKKVTNPDKRLKQLLGLPPDADKQFFVEFWVRPQDLFRPCIDTEVSDGACELYLKNRADANCENLLWLTEQVRMSFADSSLYKRYPFTQLGYTYDWNPRNKSHVGLSEFVIGANKNIVVGEVFSTADYLQRK</sequence>
<dbReference type="HOGENOM" id="CLU_079027_0_0_10"/>
<protein>
    <recommendedName>
        <fullName evidence="3">Lipoprotein</fullName>
    </recommendedName>
</protein>
<accession>F4KY15</accession>
<dbReference type="eggNOG" id="ENOG502ZQ5N">
    <property type="taxonomic scope" value="Bacteria"/>
</dbReference>
<dbReference type="PROSITE" id="PS51257">
    <property type="entry name" value="PROKAR_LIPOPROTEIN"/>
    <property type="match status" value="1"/>
</dbReference>
<dbReference type="STRING" id="760192.Halhy_5817"/>
<gene>
    <name evidence="1" type="ordered locus">Halhy_5817</name>
</gene>
<evidence type="ECO:0000313" key="2">
    <source>
        <dbReference type="Proteomes" id="UP000008461"/>
    </source>
</evidence>
<evidence type="ECO:0008006" key="3">
    <source>
        <dbReference type="Google" id="ProtNLM"/>
    </source>
</evidence>
<dbReference type="OrthoDB" id="1491905at2"/>
<dbReference type="RefSeq" id="WP_013768169.1">
    <property type="nucleotide sequence ID" value="NC_015510.1"/>
</dbReference>
<keyword evidence="2" id="KW-1185">Reference proteome</keyword>
<evidence type="ECO:0000313" key="1">
    <source>
        <dbReference type="EMBL" id="AEE53640.1"/>
    </source>
</evidence>
<name>F4KY15_HALH1</name>
<dbReference type="AlphaFoldDB" id="F4KY15"/>
<dbReference type="Proteomes" id="UP000008461">
    <property type="component" value="Chromosome"/>
</dbReference>
<organism evidence="1 2">
    <name type="scientific">Haliscomenobacter hydrossis (strain ATCC 27775 / DSM 1100 / LMG 10767 / O)</name>
    <dbReference type="NCBI Taxonomy" id="760192"/>
    <lineage>
        <taxon>Bacteria</taxon>
        <taxon>Pseudomonadati</taxon>
        <taxon>Bacteroidota</taxon>
        <taxon>Saprospiria</taxon>
        <taxon>Saprospirales</taxon>
        <taxon>Haliscomenobacteraceae</taxon>
        <taxon>Haliscomenobacter</taxon>
    </lineage>
</organism>